<dbReference type="EMBL" id="BSDX01000001">
    <property type="protein sequence ID" value="GLI53821.1"/>
    <property type="molecule type" value="Genomic_DNA"/>
</dbReference>
<keyword evidence="2 5" id="KW-0479">Metal-binding</keyword>
<keyword evidence="3 5" id="KW-0408">Iron</keyword>
<evidence type="ECO:0000256" key="1">
    <source>
        <dbReference type="ARBA" id="ARBA00022485"/>
    </source>
</evidence>
<dbReference type="Pfam" id="PF13370">
    <property type="entry name" value="Fer4_13"/>
    <property type="match status" value="1"/>
</dbReference>
<keyword evidence="8" id="KW-1185">Reference proteome</keyword>
<dbReference type="PANTHER" id="PTHR43687">
    <property type="entry name" value="ADENYLYLSULFATE REDUCTASE, BETA SUBUNIT"/>
    <property type="match status" value="1"/>
</dbReference>
<keyword evidence="5" id="KW-0813">Transport</keyword>
<keyword evidence="4 5" id="KW-0411">Iron-sulfur</keyword>
<protein>
    <recommendedName>
        <fullName evidence="5">Ferredoxin</fullName>
    </recommendedName>
</protein>
<dbReference type="InterPro" id="IPR050572">
    <property type="entry name" value="Fe-S_Ferredoxin"/>
</dbReference>
<keyword evidence="1" id="KW-0004">4Fe-4S</keyword>
<name>A0A9W6LK30_9BACT</name>
<evidence type="ECO:0000256" key="4">
    <source>
        <dbReference type="ARBA" id="ARBA00023014"/>
    </source>
</evidence>
<evidence type="ECO:0000313" key="7">
    <source>
        <dbReference type="EMBL" id="GLI53821.1"/>
    </source>
</evidence>
<dbReference type="PROSITE" id="PS00198">
    <property type="entry name" value="4FE4S_FER_1"/>
    <property type="match status" value="1"/>
</dbReference>
<reference evidence="7" key="1">
    <citation type="submission" date="2022-12" db="EMBL/GenBank/DDBJ databases">
        <title>Reference genome sequencing for broad-spectrum identification of bacterial and archaeal isolates by mass spectrometry.</title>
        <authorList>
            <person name="Sekiguchi Y."/>
            <person name="Tourlousse D.M."/>
        </authorList>
    </citation>
    <scope>NUCLEOTIDE SEQUENCE</scope>
    <source>
        <strain evidence="7">TSL-P1</strain>
    </source>
</reference>
<evidence type="ECO:0000256" key="2">
    <source>
        <dbReference type="ARBA" id="ARBA00022723"/>
    </source>
</evidence>
<dbReference type="SUPFAM" id="SSF54862">
    <property type="entry name" value="4Fe-4S ferredoxins"/>
    <property type="match status" value="1"/>
</dbReference>
<evidence type="ECO:0000259" key="6">
    <source>
        <dbReference type="PROSITE" id="PS51379"/>
    </source>
</evidence>
<feature type="domain" description="4Fe-4S ferredoxin-type" evidence="6">
    <location>
        <begin position="31"/>
        <end position="60"/>
    </location>
</feature>
<gene>
    <name evidence="7" type="ORF">TISLANDTSLP1_15140</name>
</gene>
<evidence type="ECO:0000256" key="3">
    <source>
        <dbReference type="ARBA" id="ARBA00023004"/>
    </source>
</evidence>
<dbReference type="GO" id="GO:0009055">
    <property type="term" value="F:electron transfer activity"/>
    <property type="evidence" value="ECO:0007669"/>
    <property type="project" value="UniProtKB-UniRule"/>
</dbReference>
<comment type="caution">
    <text evidence="7">The sequence shown here is derived from an EMBL/GenBank/DDBJ whole genome shotgun (WGS) entry which is preliminary data.</text>
</comment>
<proteinExistence type="predicted"/>
<dbReference type="GO" id="GO:0051539">
    <property type="term" value="F:4 iron, 4 sulfur cluster binding"/>
    <property type="evidence" value="ECO:0007669"/>
    <property type="project" value="UniProtKB-KW"/>
</dbReference>
<comment type="function">
    <text evidence="5">Ferredoxins are iron-sulfur proteins that transfer electrons in a wide variety of metabolic reactions.</text>
</comment>
<dbReference type="PROSITE" id="PS51379">
    <property type="entry name" value="4FE4S_FER_2"/>
    <property type="match status" value="2"/>
</dbReference>
<dbReference type="InterPro" id="IPR017896">
    <property type="entry name" value="4Fe4S_Fe-S-bd"/>
</dbReference>
<dbReference type="PRINTS" id="PR00352">
    <property type="entry name" value="3FE4SFRDOXIN"/>
</dbReference>
<dbReference type="Proteomes" id="UP001144297">
    <property type="component" value="Unassembled WGS sequence"/>
</dbReference>
<feature type="domain" description="4Fe-4S ferredoxin-type" evidence="6">
    <location>
        <begin position="2"/>
        <end position="30"/>
    </location>
</feature>
<evidence type="ECO:0000256" key="5">
    <source>
        <dbReference type="RuleBase" id="RU368020"/>
    </source>
</evidence>
<dbReference type="AlphaFoldDB" id="A0A9W6LK30"/>
<organism evidence="7 8">
    <name type="scientific">Thermodesulfovibrio yellowstonii</name>
    <dbReference type="NCBI Taxonomy" id="28262"/>
    <lineage>
        <taxon>Bacteria</taxon>
        <taxon>Pseudomonadati</taxon>
        <taxon>Nitrospirota</taxon>
        <taxon>Thermodesulfovibrionia</taxon>
        <taxon>Thermodesulfovibrionales</taxon>
        <taxon>Thermodesulfovibrionaceae</taxon>
        <taxon>Thermodesulfovibrio</taxon>
    </lineage>
</organism>
<accession>A0A9W6LK30</accession>
<keyword evidence="5" id="KW-0249">Electron transport</keyword>
<dbReference type="InterPro" id="IPR001080">
    <property type="entry name" value="3Fe4S_ferredoxin"/>
</dbReference>
<dbReference type="Gene3D" id="3.30.70.20">
    <property type="match status" value="1"/>
</dbReference>
<evidence type="ECO:0000313" key="8">
    <source>
        <dbReference type="Proteomes" id="UP001144297"/>
    </source>
</evidence>
<dbReference type="GO" id="GO:0005506">
    <property type="term" value="F:iron ion binding"/>
    <property type="evidence" value="ECO:0007669"/>
    <property type="project" value="UniProtKB-UniRule"/>
</dbReference>
<dbReference type="PANTHER" id="PTHR43687:SF1">
    <property type="entry name" value="FERREDOXIN III"/>
    <property type="match status" value="1"/>
</dbReference>
<dbReference type="InterPro" id="IPR017900">
    <property type="entry name" value="4Fe4S_Fe_S_CS"/>
</dbReference>
<sequence>MPTPVVDYDLCVGCGSCAEVCPEVFEMRDDKAWVVGPDKCSTCDCQQAADLCPSQAIRLE</sequence>